<proteinExistence type="predicted"/>
<dbReference type="Proteomes" id="UP001500190">
    <property type="component" value="Unassembled WGS sequence"/>
</dbReference>
<feature type="transmembrane region" description="Helical" evidence="1">
    <location>
        <begin position="134"/>
        <end position="154"/>
    </location>
</feature>
<name>A0ABN2DNA6_9ACTN</name>
<dbReference type="RefSeq" id="WP_344190806.1">
    <property type="nucleotide sequence ID" value="NZ_BAAAND010000004.1"/>
</dbReference>
<comment type="caution">
    <text evidence="2">The sequence shown here is derived from an EMBL/GenBank/DDBJ whole genome shotgun (WGS) entry which is preliminary data.</text>
</comment>
<feature type="transmembrane region" description="Helical" evidence="1">
    <location>
        <begin position="166"/>
        <end position="185"/>
    </location>
</feature>
<feature type="transmembrane region" description="Helical" evidence="1">
    <location>
        <begin position="60"/>
        <end position="84"/>
    </location>
</feature>
<feature type="transmembrane region" description="Helical" evidence="1">
    <location>
        <begin position="227"/>
        <end position="248"/>
    </location>
</feature>
<keyword evidence="1" id="KW-0472">Membrane</keyword>
<keyword evidence="1" id="KW-1133">Transmembrane helix</keyword>
<sequence>MERQLILRGLLAGGAGGLVAFGFARIFAEPQIQAAIDYENGREATHSEPDLFSRTVQANVGMGVGMVLFGIAMGALFAVAYAICLGRVGRLRPRTLAMLVAVGGFLGFYFVPFLKYPANPPAIGHEETIQARANLYLVMVVCSLLFLLGAVALGKRLAPHFGNWNATLLALAAYVVVIGIVMALLPSLGHLAANVQEYGRHATETPLPLTDSHGTIVSPGFDADRLYAFRLYSVGAQVLLWGVIGLVFGPLADRLLRSPAQVAV</sequence>
<keyword evidence="3" id="KW-1185">Reference proteome</keyword>
<accession>A0ABN2DNA6</accession>
<dbReference type="EMBL" id="BAAAND010000004">
    <property type="protein sequence ID" value="GAA1581346.1"/>
    <property type="molecule type" value="Genomic_DNA"/>
</dbReference>
<protein>
    <submittedName>
        <fullName evidence="2">CbtA family protein</fullName>
    </submittedName>
</protein>
<gene>
    <name evidence="2" type="ORF">GCM10009742_27380</name>
</gene>
<evidence type="ECO:0000256" key="1">
    <source>
        <dbReference type="SAM" id="Phobius"/>
    </source>
</evidence>
<reference evidence="2 3" key="1">
    <citation type="journal article" date="2019" name="Int. J. Syst. Evol. Microbiol.">
        <title>The Global Catalogue of Microorganisms (GCM) 10K type strain sequencing project: providing services to taxonomists for standard genome sequencing and annotation.</title>
        <authorList>
            <consortium name="The Broad Institute Genomics Platform"/>
            <consortium name="The Broad Institute Genome Sequencing Center for Infectious Disease"/>
            <person name="Wu L."/>
            <person name="Ma J."/>
        </authorList>
    </citation>
    <scope>NUCLEOTIDE SEQUENCE [LARGE SCALE GENOMIC DNA]</scope>
    <source>
        <strain evidence="2 3">JCM 14304</strain>
    </source>
</reference>
<dbReference type="InterPro" id="IPR012666">
    <property type="entry name" value="CbtA_put"/>
</dbReference>
<dbReference type="Pfam" id="PF09490">
    <property type="entry name" value="CbtA"/>
    <property type="match status" value="1"/>
</dbReference>
<feature type="transmembrane region" description="Helical" evidence="1">
    <location>
        <begin position="96"/>
        <end position="114"/>
    </location>
</feature>
<evidence type="ECO:0000313" key="3">
    <source>
        <dbReference type="Proteomes" id="UP001500190"/>
    </source>
</evidence>
<keyword evidence="1" id="KW-0812">Transmembrane</keyword>
<evidence type="ECO:0000313" key="2">
    <source>
        <dbReference type="EMBL" id="GAA1581346.1"/>
    </source>
</evidence>
<organism evidence="2 3">
    <name type="scientific">Kribbella karoonensis</name>
    <dbReference type="NCBI Taxonomy" id="324851"/>
    <lineage>
        <taxon>Bacteria</taxon>
        <taxon>Bacillati</taxon>
        <taxon>Actinomycetota</taxon>
        <taxon>Actinomycetes</taxon>
        <taxon>Propionibacteriales</taxon>
        <taxon>Kribbellaceae</taxon>
        <taxon>Kribbella</taxon>
    </lineage>
</organism>